<keyword evidence="2" id="KW-1185">Reference proteome</keyword>
<comment type="caution">
    <text evidence="1">The sequence shown here is derived from an EMBL/GenBank/DDBJ whole genome shotgun (WGS) entry which is preliminary data.</text>
</comment>
<dbReference type="EMBL" id="WQMT02000004">
    <property type="protein sequence ID" value="KAG9224050.1"/>
    <property type="molecule type" value="Genomic_DNA"/>
</dbReference>
<accession>A0ACB7J195</accession>
<evidence type="ECO:0000313" key="1">
    <source>
        <dbReference type="EMBL" id="KAG9224050.1"/>
    </source>
</evidence>
<protein>
    <submittedName>
        <fullName evidence="1">Uncharacterized protein</fullName>
    </submittedName>
</protein>
<evidence type="ECO:0000313" key="2">
    <source>
        <dbReference type="Proteomes" id="UP000824881"/>
    </source>
</evidence>
<gene>
    <name evidence="1" type="ORF">CCMSSC00406_0004334</name>
</gene>
<reference evidence="1 2" key="1">
    <citation type="journal article" date="2021" name="Appl. Environ. Microbiol.">
        <title>Genetic linkage and physical mapping for an oyster mushroom Pleurotus cornucopiae and QTL analysis for the trait cap color.</title>
        <authorList>
            <person name="Zhang Y."/>
            <person name="Gao W."/>
            <person name="Sonnenberg A."/>
            <person name="Chen Q."/>
            <person name="Zhang J."/>
            <person name="Huang C."/>
        </authorList>
    </citation>
    <scope>NUCLEOTIDE SEQUENCE [LARGE SCALE GENOMIC DNA]</scope>
    <source>
        <strain evidence="1">CCMSSC00406</strain>
    </source>
</reference>
<dbReference type="Proteomes" id="UP000824881">
    <property type="component" value="Unassembled WGS sequence"/>
</dbReference>
<proteinExistence type="predicted"/>
<name>A0ACB7J195_PLECO</name>
<sequence>MADSRPQILPISTIHPEFATIIAETRSGVIPGDTFWVSCYKSGEPSVHGKVKVELDENDAAREKVSFAGQGGVEMREVTGDGYTNPKYTISCPALSVHDAPIALPYQEYADPQKSNPERPQRITTFDVSPDNTQFATGFLDGTVGFYPILPETRSTTQPISASPYTSSRAHLSSVTSLRFFPSSKVLLSGGADFTLHILPAELPSAPTSTPTRLQPARSLSGHTRAISNTAIIARGRNVLSSSLDGTIRLWDVSSGQTIRSLSSARGPILGMSLGERNGVTFGSAPNTNWAPAINGAAGGVDEREVETQDKLVFSSLQNGTFECFDLGSKRCVFQSQRSSAALQTISYSASHHLVATGSSRGVVDVYDVRSRLSEDSAPLVSFTRNNASIEDICFTSSSSSGQGGSSIGLAIATSDGLPFIASVGDDAEVSVAKELLNPPMAFIQEYDPRKILDHPDFRVLAEGEKPAPDANIAAFYNPKHEVHLVQKPRLKPGPGQVLVHVRATGICGSDVHFWKHGRIGDSMIVTDECGSGHESAGEVLEVGEGVTQWKVGDRVAIEAGVPCSQPSCEFCRTGRYNACPDVVFFSTPPFHGTLTRFHLHPAQWLHRLPDNVSFEEGALCEPLAVALAGIERSDLRLGDPVLICGAGPIGLVSLLSARAAGAEPIVITDLFQSRLDFAKSMVPGVRTVLIERGLGPKEQAEKIKAAADGNVKLALECTGVESSIHTAIYSVKFGGKVFIIGVGKSELTFPFMHLSANEIDLSLQYRYANQYPKAIRLVAGGLINLKPLVTHRFKLEDAVSAFHVAADPSQGAIKVQITD</sequence>
<organism evidence="1 2">
    <name type="scientific">Pleurotus cornucopiae</name>
    <name type="common">Cornucopia mushroom</name>
    <dbReference type="NCBI Taxonomy" id="5321"/>
    <lineage>
        <taxon>Eukaryota</taxon>
        <taxon>Fungi</taxon>
        <taxon>Dikarya</taxon>
        <taxon>Basidiomycota</taxon>
        <taxon>Agaricomycotina</taxon>
        <taxon>Agaricomycetes</taxon>
        <taxon>Agaricomycetidae</taxon>
        <taxon>Agaricales</taxon>
        <taxon>Pleurotineae</taxon>
        <taxon>Pleurotaceae</taxon>
        <taxon>Pleurotus</taxon>
    </lineage>
</organism>